<keyword evidence="2 4" id="KW-0689">Ribosomal protein</keyword>
<dbReference type="HAMAP" id="MF_00511">
    <property type="entry name" value="Ribosomal_eS17"/>
    <property type="match status" value="1"/>
</dbReference>
<dbReference type="GO" id="GO:0005829">
    <property type="term" value="C:cytosol"/>
    <property type="evidence" value="ECO:0007669"/>
    <property type="project" value="UniProtKB-ARBA"/>
</dbReference>
<name>A0AAV7Z872_9EUKA</name>
<dbReference type="AlphaFoldDB" id="A0AAV7Z872"/>
<dbReference type="InterPro" id="IPR018273">
    <property type="entry name" value="Ribosomal_eS17_CS"/>
</dbReference>
<dbReference type="GO" id="GO:0006412">
    <property type="term" value="P:translation"/>
    <property type="evidence" value="ECO:0007669"/>
    <property type="project" value="InterPro"/>
</dbReference>
<reference evidence="4" key="1">
    <citation type="submission" date="2022-08" db="EMBL/GenBank/DDBJ databases">
        <title>Novel sulphate-reducing endosymbionts in the free-living metamonad Anaeramoeba.</title>
        <authorList>
            <person name="Jerlstrom-Hultqvist J."/>
            <person name="Cepicka I."/>
            <person name="Gallot-Lavallee L."/>
            <person name="Salas-Leiva D."/>
            <person name="Curtis B.A."/>
            <person name="Zahonova K."/>
            <person name="Pipaliya S."/>
            <person name="Dacks J."/>
            <person name="Roger A.J."/>
        </authorList>
    </citation>
    <scope>NUCLEOTIDE SEQUENCE</scope>
    <source>
        <strain evidence="4">Busselton2</strain>
    </source>
</reference>
<dbReference type="NCBIfam" id="NF002242">
    <property type="entry name" value="PRK01151.1"/>
    <property type="match status" value="1"/>
</dbReference>
<evidence type="ECO:0000256" key="2">
    <source>
        <dbReference type="ARBA" id="ARBA00022980"/>
    </source>
</evidence>
<dbReference type="PANTHER" id="PTHR10732">
    <property type="entry name" value="40S RIBOSOMAL PROTEIN S17"/>
    <property type="match status" value="1"/>
</dbReference>
<protein>
    <submittedName>
        <fullName evidence="4">40S ribosomal protein S17</fullName>
    </submittedName>
</protein>
<evidence type="ECO:0000313" key="5">
    <source>
        <dbReference type="Proteomes" id="UP001146793"/>
    </source>
</evidence>
<accession>A0AAV7Z872</accession>
<comment type="caution">
    <text evidence="4">The sequence shown here is derived from an EMBL/GenBank/DDBJ whole genome shotgun (WGS) entry which is preliminary data.</text>
</comment>
<dbReference type="Pfam" id="PF00833">
    <property type="entry name" value="Ribosomal_S17e"/>
    <property type="match status" value="1"/>
</dbReference>
<dbReference type="FunFam" id="1.10.60.20:FF:000001">
    <property type="entry name" value="40S ribosomal protein S17"/>
    <property type="match status" value="1"/>
</dbReference>
<dbReference type="PANTHER" id="PTHR10732:SF0">
    <property type="entry name" value="40S RIBOSOMAL PROTEIN S17"/>
    <property type="match status" value="1"/>
</dbReference>
<dbReference type="PROSITE" id="PS00712">
    <property type="entry name" value="RIBOSOMAL_S17E"/>
    <property type="match status" value="1"/>
</dbReference>
<dbReference type="GO" id="GO:0005840">
    <property type="term" value="C:ribosome"/>
    <property type="evidence" value="ECO:0007669"/>
    <property type="project" value="UniProtKB-KW"/>
</dbReference>
<keyword evidence="3" id="KW-0687">Ribonucleoprotein</keyword>
<dbReference type="InterPro" id="IPR036401">
    <property type="entry name" value="Ribosomal_eS17_sf"/>
</dbReference>
<gene>
    <name evidence="4" type="ORF">M0812_17208</name>
</gene>
<dbReference type="GO" id="GO:1990904">
    <property type="term" value="C:ribonucleoprotein complex"/>
    <property type="evidence" value="ECO:0007669"/>
    <property type="project" value="UniProtKB-KW"/>
</dbReference>
<organism evidence="4 5">
    <name type="scientific">Anaeramoeba flamelloides</name>
    <dbReference type="NCBI Taxonomy" id="1746091"/>
    <lineage>
        <taxon>Eukaryota</taxon>
        <taxon>Metamonada</taxon>
        <taxon>Anaeramoebidae</taxon>
        <taxon>Anaeramoeba</taxon>
    </lineage>
</organism>
<dbReference type="EMBL" id="JANTQA010000033">
    <property type="protein sequence ID" value="KAJ3438029.1"/>
    <property type="molecule type" value="Genomic_DNA"/>
</dbReference>
<dbReference type="InterPro" id="IPR001210">
    <property type="entry name" value="Ribosomal_eS17"/>
</dbReference>
<evidence type="ECO:0000256" key="3">
    <source>
        <dbReference type="ARBA" id="ARBA00023274"/>
    </source>
</evidence>
<dbReference type="GO" id="GO:0003735">
    <property type="term" value="F:structural constituent of ribosome"/>
    <property type="evidence" value="ECO:0007669"/>
    <property type="project" value="InterPro"/>
</dbReference>
<sequence length="186" mass="22126">MGRVRTKTVKRAARLIVEKYYTKLTIDFQVNKKICSEVASIPTKRLRNKIAGYVTHLMKRIERGPVPGISIKLQEEEKERRDNWVPEKSYVEKDFVYVDKVTKKMIGELKIFGDNTKFQVRTYNRRRGGYQKKDSQEKTTITTNKTKKKTVKSIDYFSSLFKIVSFNFDKQYRNIKIMNNLKQNYF</sequence>
<evidence type="ECO:0000313" key="4">
    <source>
        <dbReference type="EMBL" id="KAJ3438029.1"/>
    </source>
</evidence>
<dbReference type="Proteomes" id="UP001146793">
    <property type="component" value="Unassembled WGS sequence"/>
</dbReference>
<evidence type="ECO:0000256" key="1">
    <source>
        <dbReference type="ARBA" id="ARBA00010444"/>
    </source>
</evidence>
<comment type="similarity">
    <text evidence="1">Belongs to the eukaryotic ribosomal protein eS17 family.</text>
</comment>
<dbReference type="Gene3D" id="1.10.60.20">
    <property type="entry name" value="Ribosomal protein S17e-like"/>
    <property type="match status" value="1"/>
</dbReference>
<dbReference type="SUPFAM" id="SSF116820">
    <property type="entry name" value="Rps17e-like"/>
    <property type="match status" value="1"/>
</dbReference>
<proteinExistence type="inferred from homology"/>